<organism evidence="2 3">
    <name type="scientific">Hohenbuehelia grisea</name>
    <dbReference type="NCBI Taxonomy" id="104357"/>
    <lineage>
        <taxon>Eukaryota</taxon>
        <taxon>Fungi</taxon>
        <taxon>Dikarya</taxon>
        <taxon>Basidiomycota</taxon>
        <taxon>Agaricomycotina</taxon>
        <taxon>Agaricomycetes</taxon>
        <taxon>Agaricomycetidae</taxon>
        <taxon>Agaricales</taxon>
        <taxon>Pleurotineae</taxon>
        <taxon>Pleurotaceae</taxon>
        <taxon>Hohenbuehelia</taxon>
    </lineage>
</organism>
<dbReference type="EMBL" id="JASNQZ010000008">
    <property type="protein sequence ID" value="KAL0953138.1"/>
    <property type="molecule type" value="Genomic_DNA"/>
</dbReference>
<name>A0ABR3JCJ3_9AGAR</name>
<evidence type="ECO:0000313" key="2">
    <source>
        <dbReference type="EMBL" id="KAL0953138.1"/>
    </source>
</evidence>
<comment type="caution">
    <text evidence="2">The sequence shown here is derived from an EMBL/GenBank/DDBJ whole genome shotgun (WGS) entry which is preliminary data.</text>
</comment>
<evidence type="ECO:0000313" key="3">
    <source>
        <dbReference type="Proteomes" id="UP001556367"/>
    </source>
</evidence>
<evidence type="ECO:0000256" key="1">
    <source>
        <dbReference type="SAM" id="SignalP"/>
    </source>
</evidence>
<keyword evidence="1" id="KW-0732">Signal</keyword>
<sequence length="130" mass="12689">MRFSLVILAAFAALAAAAPVADNGMDINNALDASAETEEAFFDNIKKQVKNLSKQVKVPKAPAAGVKSAKTLLKGTTKPKVRLSTKLAAVAGAVANAAAGAVADAAAAAPADEAPAAAPAADAAPEAPAA</sequence>
<feature type="signal peptide" evidence="1">
    <location>
        <begin position="1"/>
        <end position="17"/>
    </location>
</feature>
<dbReference type="Proteomes" id="UP001556367">
    <property type="component" value="Unassembled WGS sequence"/>
</dbReference>
<accession>A0ABR3JCJ3</accession>
<reference evidence="3" key="1">
    <citation type="submission" date="2024-06" db="EMBL/GenBank/DDBJ databases">
        <title>Multi-omics analyses provide insights into the biosynthesis of the anticancer antibiotic pleurotin in Hohenbuehelia grisea.</title>
        <authorList>
            <person name="Weaver J.A."/>
            <person name="Alberti F."/>
        </authorList>
    </citation>
    <scope>NUCLEOTIDE SEQUENCE [LARGE SCALE GENOMIC DNA]</scope>
    <source>
        <strain evidence="3">T-177</strain>
    </source>
</reference>
<gene>
    <name evidence="2" type="ORF">HGRIS_004406</name>
</gene>
<protein>
    <submittedName>
        <fullName evidence="2">Uncharacterized protein</fullName>
    </submittedName>
</protein>
<keyword evidence="3" id="KW-1185">Reference proteome</keyword>
<feature type="chain" id="PRO_5045521905" evidence="1">
    <location>
        <begin position="18"/>
        <end position="130"/>
    </location>
</feature>
<proteinExistence type="predicted"/>